<accession>A0ABT5MVT0</accession>
<dbReference type="InterPro" id="IPR011006">
    <property type="entry name" value="CheY-like_superfamily"/>
</dbReference>
<dbReference type="SUPFAM" id="SSF55785">
    <property type="entry name" value="PYP-like sensor domain (PAS domain)"/>
    <property type="match status" value="1"/>
</dbReference>
<keyword evidence="6" id="KW-1185">Reference proteome</keyword>
<dbReference type="PROSITE" id="PS50112">
    <property type="entry name" value="PAS"/>
    <property type="match status" value="1"/>
</dbReference>
<dbReference type="Gene3D" id="3.40.50.2300">
    <property type="match status" value="1"/>
</dbReference>
<feature type="domain" description="PAS" evidence="4">
    <location>
        <begin position="291"/>
        <end position="328"/>
    </location>
</feature>
<proteinExistence type="predicted"/>
<feature type="transmembrane region" description="Helical" evidence="2">
    <location>
        <begin position="193"/>
        <end position="213"/>
    </location>
</feature>
<dbReference type="Gene3D" id="3.30.450.20">
    <property type="entry name" value="PAS domain"/>
    <property type="match status" value="1"/>
</dbReference>
<dbReference type="PANTHER" id="PTHR45339">
    <property type="entry name" value="HYBRID SIGNAL TRANSDUCTION HISTIDINE KINASE J"/>
    <property type="match status" value="1"/>
</dbReference>
<reference evidence="5 6" key="1">
    <citation type="submission" date="2023-02" db="EMBL/GenBank/DDBJ databases">
        <title>Bacterial whole genomic sequence of Curvibacter sp. HBC61.</title>
        <authorList>
            <person name="Le V."/>
            <person name="Ko S.-R."/>
            <person name="Ahn C.-Y."/>
            <person name="Oh H.-M."/>
        </authorList>
    </citation>
    <scope>NUCLEOTIDE SEQUENCE [LARGE SCALE GENOMIC DNA]</scope>
    <source>
        <strain evidence="5 6">HBC61</strain>
    </source>
</reference>
<dbReference type="InterPro" id="IPR036890">
    <property type="entry name" value="HATPase_C_sf"/>
</dbReference>
<feature type="transmembrane region" description="Helical" evidence="2">
    <location>
        <begin position="12"/>
        <end position="33"/>
    </location>
</feature>
<feature type="domain" description="Histidine kinase" evidence="3">
    <location>
        <begin position="433"/>
        <end position="634"/>
    </location>
</feature>
<evidence type="ECO:0000256" key="2">
    <source>
        <dbReference type="SAM" id="Phobius"/>
    </source>
</evidence>
<keyword evidence="2" id="KW-0472">Membrane</keyword>
<dbReference type="InterPro" id="IPR005467">
    <property type="entry name" value="His_kinase_dom"/>
</dbReference>
<protein>
    <submittedName>
        <fullName evidence="5">PAS domain-containing protein</fullName>
    </submittedName>
</protein>
<dbReference type="SUPFAM" id="SSF55874">
    <property type="entry name" value="ATPase domain of HSP90 chaperone/DNA topoisomerase II/histidine kinase"/>
    <property type="match status" value="1"/>
</dbReference>
<dbReference type="PROSITE" id="PS50109">
    <property type="entry name" value="HIS_KIN"/>
    <property type="match status" value="1"/>
</dbReference>
<dbReference type="SUPFAM" id="SSF52172">
    <property type="entry name" value="CheY-like"/>
    <property type="match status" value="1"/>
</dbReference>
<dbReference type="InterPro" id="IPR000014">
    <property type="entry name" value="PAS"/>
</dbReference>
<dbReference type="Pfam" id="PF00989">
    <property type="entry name" value="PAS"/>
    <property type="match status" value="1"/>
</dbReference>
<evidence type="ECO:0000259" key="4">
    <source>
        <dbReference type="PROSITE" id="PS50112"/>
    </source>
</evidence>
<dbReference type="PROSITE" id="PS51257">
    <property type="entry name" value="PROKAR_LIPOPROTEIN"/>
    <property type="match status" value="1"/>
</dbReference>
<dbReference type="InterPro" id="IPR035965">
    <property type="entry name" value="PAS-like_dom_sf"/>
</dbReference>
<dbReference type="EMBL" id="JAQSIP010000002">
    <property type="protein sequence ID" value="MDD0838155.1"/>
    <property type="molecule type" value="Genomic_DNA"/>
</dbReference>
<comment type="caution">
    <text evidence="5">The sequence shown here is derived from an EMBL/GenBank/DDBJ whole genome shotgun (WGS) entry which is preliminary data.</text>
</comment>
<dbReference type="Gene3D" id="3.30.565.10">
    <property type="entry name" value="Histidine kinase-like ATPase, C-terminal domain"/>
    <property type="match status" value="1"/>
</dbReference>
<organism evidence="5 6">
    <name type="scientific">Curvibacter cyanobacteriorum</name>
    <dbReference type="NCBI Taxonomy" id="3026422"/>
    <lineage>
        <taxon>Bacteria</taxon>
        <taxon>Pseudomonadati</taxon>
        <taxon>Pseudomonadota</taxon>
        <taxon>Betaproteobacteria</taxon>
        <taxon>Burkholderiales</taxon>
        <taxon>Comamonadaceae</taxon>
        <taxon>Curvibacter</taxon>
    </lineage>
</organism>
<keyword evidence="1" id="KW-0597">Phosphoprotein</keyword>
<dbReference type="SMART" id="SM00091">
    <property type="entry name" value="PAS"/>
    <property type="match status" value="1"/>
</dbReference>
<evidence type="ECO:0000256" key="1">
    <source>
        <dbReference type="ARBA" id="ARBA00022553"/>
    </source>
</evidence>
<name>A0ABT5MVT0_9BURK</name>
<evidence type="ECO:0000313" key="6">
    <source>
        <dbReference type="Proteomes" id="UP001528673"/>
    </source>
</evidence>
<sequence>MRHLIPAKLRPMLLNGASALLLGGFTLACFQLLDDARLVDQAQPPAYTPQDKASDLMLPSLFVTEAYLLCFELGAATDPATQQRLKEQLGKLRSHYEQSYQYWAQSQAQRLQPVTTLLNLSHQSAQQLNRLALGPFSDAVQQGRRAEQQQLMADLTVLFEQHRRELNEAVQAVRNAEQNGQDTLATYIKQQRFWAGVELMIASVLSVLLAHALQHRLLKPLARRLWPPARAAAREGAGAALEASTAFVARPTVARSAPVPYEPAPGAVAPPEGPAATALATHGAQSPGDWLEGLDLIVVGLDGEGRVLLFNRAAERFSGFQRHEALGQRWMDLSARLNPARHPTAPATQLGDGAGDTAIYELTDLRGARRRVVWRSSALQVPGQSDAAHPGLVQINIGIDLLSAPDSELPSCAPPSPASDAPSGVAPVTPLQALDQALRGPLNTVLGMSALALRAVSEAQRQHYLQRTQLAGQRMADALEDAMDRVLIEHASLALQTRPFCLLDMLDDLLTSTVEQADEQGLQLRPLVPETVTTALVGDPARLVEVLSQLVDNSLRSQAPGDVQIQVKTLHETELTVTLQFEVIDHASGQDGGRVNALLSLPEQPQPLAPAPGEPLYTTQHLVALMQGQLWVSRGAQQERRFGFSAVFGRASVPQVQRLTSSITLRPSRVLVLDADPDAGEILAQLMGAWQMSVQCCQQQGPAWKALKEARQQGQPFQTLVIHLPPDDAGTLDWLVRLQDQTELSAGLNVIAVSHGHPSPRLAAAQAQGLRIGAVLSKPIRQHMLLSTLRQLPPAVPEA</sequence>
<dbReference type="CDD" id="cd00130">
    <property type="entry name" value="PAS"/>
    <property type="match status" value="1"/>
</dbReference>
<dbReference type="RefSeq" id="WP_273949727.1">
    <property type="nucleotide sequence ID" value="NZ_JAQSIP010000002.1"/>
</dbReference>
<evidence type="ECO:0000259" key="3">
    <source>
        <dbReference type="PROSITE" id="PS50109"/>
    </source>
</evidence>
<keyword evidence="2" id="KW-0812">Transmembrane</keyword>
<dbReference type="InterPro" id="IPR013767">
    <property type="entry name" value="PAS_fold"/>
</dbReference>
<keyword evidence="2" id="KW-1133">Transmembrane helix</keyword>
<dbReference type="Proteomes" id="UP001528673">
    <property type="component" value="Unassembled WGS sequence"/>
</dbReference>
<evidence type="ECO:0000313" key="5">
    <source>
        <dbReference type="EMBL" id="MDD0838155.1"/>
    </source>
</evidence>
<gene>
    <name evidence="5" type="ORF">PSQ40_06195</name>
</gene>
<dbReference type="PANTHER" id="PTHR45339:SF3">
    <property type="entry name" value="HISTIDINE KINASE"/>
    <property type="match status" value="1"/>
</dbReference>